<proteinExistence type="predicted"/>
<dbReference type="EMBL" id="BFAD01000011">
    <property type="protein sequence ID" value="GBE87651.1"/>
    <property type="molecule type" value="Genomic_DNA"/>
</dbReference>
<evidence type="ECO:0000313" key="3">
    <source>
        <dbReference type="Proteomes" id="UP000287166"/>
    </source>
</evidence>
<accession>A0A401GZQ8</accession>
<dbReference type="AlphaFoldDB" id="A0A401GZQ8"/>
<evidence type="ECO:0000256" key="1">
    <source>
        <dbReference type="SAM" id="MobiDB-lite"/>
    </source>
</evidence>
<dbReference type="InParanoid" id="A0A401GZQ8"/>
<dbReference type="GeneID" id="38784568"/>
<protein>
    <submittedName>
        <fullName evidence="2">Uncharacterized protein</fullName>
    </submittedName>
</protein>
<dbReference type="RefSeq" id="XP_027618564.1">
    <property type="nucleotide sequence ID" value="XM_027762763.1"/>
</dbReference>
<gene>
    <name evidence="2" type="ORF">SCP_1103280</name>
</gene>
<dbReference type="OrthoDB" id="3247268at2759"/>
<sequence>MTEQINFSLSQLSLQSPGSAGEEDWDRSMQLQSEPELDRRTPRNSVVFPGNTDNSGEGDTGDAPGRTHGQSTGGGKPKRTLSELLRLHAANGPDGTFSPEEANRVAEVLGQWINSSSSPYESEDDFFTPHSILTFDHEAKVQALPVNHDRDAKAPVVSSSDPSNHPRLSSCWPLDIYIPSNVATIYDVSRRYDLS</sequence>
<keyword evidence="3" id="KW-1185">Reference proteome</keyword>
<dbReference type="Proteomes" id="UP000287166">
    <property type="component" value="Unassembled WGS sequence"/>
</dbReference>
<organism evidence="2 3">
    <name type="scientific">Sparassis crispa</name>
    <dbReference type="NCBI Taxonomy" id="139825"/>
    <lineage>
        <taxon>Eukaryota</taxon>
        <taxon>Fungi</taxon>
        <taxon>Dikarya</taxon>
        <taxon>Basidiomycota</taxon>
        <taxon>Agaricomycotina</taxon>
        <taxon>Agaricomycetes</taxon>
        <taxon>Polyporales</taxon>
        <taxon>Sparassidaceae</taxon>
        <taxon>Sparassis</taxon>
    </lineage>
</organism>
<comment type="caution">
    <text evidence="2">The sequence shown here is derived from an EMBL/GenBank/DDBJ whole genome shotgun (WGS) entry which is preliminary data.</text>
</comment>
<feature type="region of interest" description="Disordered" evidence="1">
    <location>
        <begin position="1"/>
        <end position="78"/>
    </location>
</feature>
<reference evidence="2 3" key="1">
    <citation type="journal article" date="2018" name="Sci. Rep.">
        <title>Genome sequence of the cauliflower mushroom Sparassis crispa (Hanabiratake) and its association with beneficial usage.</title>
        <authorList>
            <person name="Kiyama R."/>
            <person name="Furutani Y."/>
            <person name="Kawaguchi K."/>
            <person name="Nakanishi T."/>
        </authorList>
    </citation>
    <scope>NUCLEOTIDE SEQUENCE [LARGE SCALE GENOMIC DNA]</scope>
</reference>
<name>A0A401GZQ8_9APHY</name>
<evidence type="ECO:0000313" key="2">
    <source>
        <dbReference type="EMBL" id="GBE87651.1"/>
    </source>
</evidence>